<dbReference type="InterPro" id="IPR013207">
    <property type="entry name" value="LGFP"/>
</dbReference>
<evidence type="ECO:0000313" key="4">
    <source>
        <dbReference type="Proteomes" id="UP000324726"/>
    </source>
</evidence>
<dbReference type="AlphaFoldDB" id="A0A5D4FXP1"/>
<dbReference type="Proteomes" id="UP000324726">
    <property type="component" value="Unassembled WGS sequence"/>
</dbReference>
<accession>A0A5D4FXP1</accession>
<feature type="compositionally biased region" description="Polar residues" evidence="1">
    <location>
        <begin position="66"/>
        <end position="82"/>
    </location>
</feature>
<dbReference type="RefSeq" id="WP_148812681.1">
    <property type="nucleotide sequence ID" value="NZ_CP136640.1"/>
</dbReference>
<keyword evidence="2" id="KW-0732">Signal</keyword>
<protein>
    <submittedName>
        <fullName evidence="3">Uncharacterized protein</fullName>
    </submittedName>
</protein>
<proteinExistence type="predicted"/>
<feature type="chain" id="PRO_5023053950" evidence="2">
    <location>
        <begin position="28"/>
        <end position="505"/>
    </location>
</feature>
<evidence type="ECO:0000256" key="2">
    <source>
        <dbReference type="SAM" id="SignalP"/>
    </source>
</evidence>
<reference evidence="3 4" key="1">
    <citation type="submission" date="2019-08" db="EMBL/GenBank/DDBJ databases">
        <title>Draft genome of C. urealyticum strain VH4248.</title>
        <authorList>
            <person name="Navas J."/>
        </authorList>
    </citation>
    <scope>NUCLEOTIDE SEQUENCE [LARGE SCALE GENOMIC DNA]</scope>
    <source>
        <strain evidence="3 4">VH4248</strain>
    </source>
</reference>
<evidence type="ECO:0000256" key="1">
    <source>
        <dbReference type="SAM" id="MobiDB-lite"/>
    </source>
</evidence>
<sequence>MARPSRIITTFLFAITLGMGFTPAVQAHPTQPPTTTSTPADNHADQVAPGRENLEPTEPGFDDNNVDNQTGKNWHPTTNPKSKITPGKMRSDKEQIPGGFTKEQANQAEIQEAKEQATQTRSGVQTFAAVDNCRTYWTSPFKVCGKIREKYDSLGGPKSFLTWPKSNELGVPDGVGRRNEFVNGFIYWHPQTGAHPITTHFSVVWARNGWERGELGYPTTDEFALPDGTGRKQSFSKGHIYGSLAGLAAIKGAIYDKWLETGAEQGQMLSYPIEDETSTPDGVGKFSRFVWGFIYWSPATGAHPIYGPVLYEWANSGFEKGKYGYPTADIKPTKDGGDLQYFQRGLIRSPNFPLPAYQEISAFGASRPASRSTDSEEVIGDNFDRMHECIGGYDNGKLTVFHHSGVSLYCRDLWHIADNHMPPQEEITRQVWEDFQTCVAHTLLSQEFTNKTSRPGTYLKTRYNTYSKVRSYAIVWSSSSTLHNAYTNDDRGGRDWGGCRKYLPR</sequence>
<feature type="compositionally biased region" description="Low complexity" evidence="1">
    <location>
        <begin position="24"/>
        <end position="40"/>
    </location>
</feature>
<evidence type="ECO:0000313" key="3">
    <source>
        <dbReference type="EMBL" id="TYR20733.1"/>
    </source>
</evidence>
<name>A0A5D4FXP1_9CORY</name>
<dbReference type="EMBL" id="VSZI01000001">
    <property type="protein sequence ID" value="TYR20733.1"/>
    <property type="molecule type" value="Genomic_DNA"/>
</dbReference>
<organism evidence="3 4">
    <name type="scientific">Corynebacterium urealyticum</name>
    <dbReference type="NCBI Taxonomy" id="43771"/>
    <lineage>
        <taxon>Bacteria</taxon>
        <taxon>Bacillati</taxon>
        <taxon>Actinomycetota</taxon>
        <taxon>Actinomycetes</taxon>
        <taxon>Mycobacteriales</taxon>
        <taxon>Corynebacteriaceae</taxon>
        <taxon>Corynebacterium</taxon>
    </lineage>
</organism>
<dbReference type="Pfam" id="PF08310">
    <property type="entry name" value="LGFP"/>
    <property type="match status" value="3"/>
</dbReference>
<gene>
    <name evidence="3" type="ORF">FYJ87_07365</name>
</gene>
<feature type="signal peptide" evidence="2">
    <location>
        <begin position="1"/>
        <end position="27"/>
    </location>
</feature>
<comment type="caution">
    <text evidence="3">The sequence shown here is derived from an EMBL/GenBank/DDBJ whole genome shotgun (WGS) entry which is preliminary data.</text>
</comment>
<feature type="region of interest" description="Disordered" evidence="1">
    <location>
        <begin position="24"/>
        <end position="96"/>
    </location>
</feature>